<evidence type="ECO:0000313" key="2">
    <source>
        <dbReference type="EMBL" id="ABE61235.1"/>
    </source>
</evidence>
<proteinExistence type="predicted"/>
<gene>
    <name evidence="2" type="ordered locus">Nham_0339</name>
</gene>
<feature type="region of interest" description="Disordered" evidence="1">
    <location>
        <begin position="377"/>
        <end position="407"/>
    </location>
</feature>
<dbReference type="KEGG" id="nha:Nham_0339"/>
<dbReference type="Gene3D" id="3.30.1120.70">
    <property type="match status" value="1"/>
</dbReference>
<protein>
    <submittedName>
        <fullName evidence="2">Phage portal protein, HK97</fullName>
    </submittedName>
</protein>
<dbReference type="NCBIfam" id="TIGR01537">
    <property type="entry name" value="portal_HK97"/>
    <property type="match status" value="1"/>
</dbReference>
<organism evidence="2 3">
    <name type="scientific">Nitrobacter hamburgensis (strain DSM 10229 / NCIMB 13809 / X14)</name>
    <dbReference type="NCBI Taxonomy" id="323097"/>
    <lineage>
        <taxon>Bacteria</taxon>
        <taxon>Pseudomonadati</taxon>
        <taxon>Pseudomonadota</taxon>
        <taxon>Alphaproteobacteria</taxon>
        <taxon>Hyphomicrobiales</taxon>
        <taxon>Nitrobacteraceae</taxon>
        <taxon>Nitrobacter</taxon>
    </lineage>
</organism>
<dbReference type="InterPro" id="IPR006427">
    <property type="entry name" value="Portal_HK97"/>
</dbReference>
<evidence type="ECO:0000313" key="3">
    <source>
        <dbReference type="Proteomes" id="UP000001953"/>
    </source>
</evidence>
<name>Q1QRB2_NITHX</name>
<dbReference type="EMBL" id="CP000319">
    <property type="protein sequence ID" value="ABE61235.1"/>
    <property type="molecule type" value="Genomic_DNA"/>
</dbReference>
<accession>Q1QRB2</accession>
<dbReference type="STRING" id="323097.Nham_0339"/>
<reference evidence="2 3" key="1">
    <citation type="submission" date="2006-03" db="EMBL/GenBank/DDBJ databases">
        <title>Complete sequence of chromosome of Nitrobacter hamburgensis X14.</title>
        <authorList>
            <consortium name="US DOE Joint Genome Institute"/>
            <person name="Copeland A."/>
            <person name="Lucas S."/>
            <person name="Lapidus A."/>
            <person name="Barry K."/>
            <person name="Detter J.C."/>
            <person name="Glavina del Rio T."/>
            <person name="Hammon N."/>
            <person name="Israni S."/>
            <person name="Dalin E."/>
            <person name="Tice H."/>
            <person name="Pitluck S."/>
            <person name="Chain P."/>
            <person name="Malfatti S."/>
            <person name="Shin M."/>
            <person name="Vergez L."/>
            <person name="Schmutz J."/>
            <person name="Larimer F."/>
            <person name="Land M."/>
            <person name="Hauser L."/>
            <person name="Kyrpides N."/>
            <person name="Ivanova N."/>
            <person name="Ward B."/>
            <person name="Arp D."/>
            <person name="Klotz M."/>
            <person name="Stein L."/>
            <person name="O'Mullan G."/>
            <person name="Starkenburg S."/>
            <person name="Sayavedra L."/>
            <person name="Poret-Peterson A.T."/>
            <person name="Gentry M.E."/>
            <person name="Bruce D."/>
            <person name="Richardson P."/>
        </authorList>
    </citation>
    <scope>NUCLEOTIDE SEQUENCE [LARGE SCALE GENOMIC DNA]</scope>
    <source>
        <strain evidence="3">DSM 10229 / NCIMB 13809 / X14</strain>
    </source>
</reference>
<sequence length="407" mass="44195">MGWFSRKSAPVAEVKSELTDCTSDSWAALCDAFAISASGVTVTVDALMRCPPAEAAVSITSNSTAGVSCRLLQDDADDSERAAKQHPAYQLVHGFSNEWMSAGEIRRRVTLDAIIFGDGFALVTRTADRPAEILYVPRQVVVLEYKPDGEPVYRIDGREYGPADVIHLQTPNPSNPLQQRGLGLLHTGRDAIGLAILLERSASQLFKNNSRPGGVLSFKGSLNPVAAGRIAQMWRSAHGGDKSGGIAVIDNEGKYEPIAFSSVDSQAIEQRAFVVSEISRLTRVPATLLSDMSRATWSNSVQLDLQFVKYGLQPWLRAWCDAYARTLLTPEERATMHFEFDLSQLLMADPAARATAFGQYRSAGVMTANDVRRELNLPPLPDGDVLASPHVQSPANDNTQPPKDQAA</sequence>
<dbReference type="OrthoDB" id="7592047at2"/>
<dbReference type="Proteomes" id="UP000001953">
    <property type="component" value="Chromosome"/>
</dbReference>
<feature type="compositionally biased region" description="Polar residues" evidence="1">
    <location>
        <begin position="390"/>
        <end position="407"/>
    </location>
</feature>
<dbReference type="InterPro" id="IPR006944">
    <property type="entry name" value="Phage/GTA_portal"/>
</dbReference>
<dbReference type="HOGENOM" id="CLU_033789_0_1_5"/>
<evidence type="ECO:0000256" key="1">
    <source>
        <dbReference type="SAM" id="MobiDB-lite"/>
    </source>
</evidence>
<dbReference type="eggNOG" id="COG4695">
    <property type="taxonomic scope" value="Bacteria"/>
</dbReference>
<dbReference type="Gene3D" id="3.40.140.120">
    <property type="match status" value="1"/>
</dbReference>
<dbReference type="Gene3D" id="1.20.1270.210">
    <property type="match status" value="1"/>
</dbReference>
<keyword evidence="3" id="KW-1185">Reference proteome</keyword>
<dbReference type="RefSeq" id="WP_011508939.1">
    <property type="nucleotide sequence ID" value="NC_007964.1"/>
</dbReference>
<dbReference type="Pfam" id="PF04860">
    <property type="entry name" value="Phage_portal"/>
    <property type="match status" value="1"/>
</dbReference>
<dbReference type="AlphaFoldDB" id="Q1QRB2"/>